<gene>
    <name evidence="1" type="ORF">LF1_23600</name>
</gene>
<name>A0A5B1CK93_9BACT</name>
<keyword evidence="2" id="KW-1185">Reference proteome</keyword>
<dbReference type="Proteomes" id="UP000322699">
    <property type="component" value="Unassembled WGS sequence"/>
</dbReference>
<dbReference type="AlphaFoldDB" id="A0A5B1CK93"/>
<protein>
    <submittedName>
        <fullName evidence="1">Uncharacterized protein</fullName>
    </submittedName>
</protein>
<dbReference type="EMBL" id="VRLW01000001">
    <property type="protein sequence ID" value="KAA1259823.1"/>
    <property type="molecule type" value="Genomic_DNA"/>
</dbReference>
<organism evidence="1 2">
    <name type="scientific">Rubripirellula obstinata</name>
    <dbReference type="NCBI Taxonomy" id="406547"/>
    <lineage>
        <taxon>Bacteria</taxon>
        <taxon>Pseudomonadati</taxon>
        <taxon>Planctomycetota</taxon>
        <taxon>Planctomycetia</taxon>
        <taxon>Pirellulales</taxon>
        <taxon>Pirellulaceae</taxon>
        <taxon>Rubripirellula</taxon>
    </lineage>
</organism>
<evidence type="ECO:0000313" key="2">
    <source>
        <dbReference type="Proteomes" id="UP000322699"/>
    </source>
</evidence>
<comment type="caution">
    <text evidence="1">The sequence shown here is derived from an EMBL/GenBank/DDBJ whole genome shotgun (WGS) entry which is preliminary data.</text>
</comment>
<reference evidence="1 2" key="1">
    <citation type="submission" date="2019-08" db="EMBL/GenBank/DDBJ databases">
        <title>Deep-cultivation of Planctomycetes and their phenomic and genomic characterization uncovers novel biology.</title>
        <authorList>
            <person name="Wiegand S."/>
            <person name="Jogler M."/>
            <person name="Boedeker C."/>
            <person name="Pinto D."/>
            <person name="Vollmers J."/>
            <person name="Rivas-Marin E."/>
            <person name="Kohn T."/>
            <person name="Peeters S.H."/>
            <person name="Heuer A."/>
            <person name="Rast P."/>
            <person name="Oberbeckmann S."/>
            <person name="Bunk B."/>
            <person name="Jeske O."/>
            <person name="Meyerdierks A."/>
            <person name="Storesund J.E."/>
            <person name="Kallscheuer N."/>
            <person name="Luecker S."/>
            <person name="Lage O.M."/>
            <person name="Pohl T."/>
            <person name="Merkel B.J."/>
            <person name="Hornburger P."/>
            <person name="Mueller R.-W."/>
            <person name="Bruemmer F."/>
            <person name="Labrenz M."/>
            <person name="Spormann A.M."/>
            <person name="Op Den Camp H."/>
            <person name="Overmann J."/>
            <person name="Amann R."/>
            <person name="Jetten M.S.M."/>
            <person name="Mascher T."/>
            <person name="Medema M.H."/>
            <person name="Devos D.P."/>
            <person name="Kaster A.-K."/>
            <person name="Ovreas L."/>
            <person name="Rohde M."/>
            <person name="Galperin M.Y."/>
            <person name="Jogler C."/>
        </authorList>
    </citation>
    <scope>NUCLEOTIDE SEQUENCE [LARGE SCALE GENOMIC DNA]</scope>
    <source>
        <strain evidence="1 2">LF1</strain>
    </source>
</reference>
<proteinExistence type="predicted"/>
<sequence length="44" mass="4819">MDLGKAYANTSAEFDAMAVGFPSCIQPNVKPILRFLLLDPCVNF</sequence>
<evidence type="ECO:0000313" key="1">
    <source>
        <dbReference type="EMBL" id="KAA1259823.1"/>
    </source>
</evidence>
<accession>A0A5B1CK93</accession>